<dbReference type="OrthoDB" id="4608673at2"/>
<evidence type="ECO:0000256" key="1">
    <source>
        <dbReference type="ARBA" id="ARBA00005254"/>
    </source>
</evidence>
<dbReference type="KEGG" id="orz:FNH13_06345"/>
<dbReference type="PANTHER" id="PTHR11941">
    <property type="entry name" value="ENOYL-COA HYDRATASE-RELATED"/>
    <property type="match status" value="1"/>
</dbReference>
<gene>
    <name evidence="4" type="ORF">FNH13_06345</name>
</gene>
<dbReference type="GO" id="GO:0016853">
    <property type="term" value="F:isomerase activity"/>
    <property type="evidence" value="ECO:0007669"/>
    <property type="project" value="UniProtKB-KW"/>
</dbReference>
<dbReference type="InterPro" id="IPR001753">
    <property type="entry name" value="Enoyl-CoA_hydra/iso"/>
</dbReference>
<dbReference type="GO" id="GO:0006635">
    <property type="term" value="P:fatty acid beta-oxidation"/>
    <property type="evidence" value="ECO:0007669"/>
    <property type="project" value="TreeGrafter"/>
</dbReference>
<protein>
    <submittedName>
        <fullName evidence="4">Enoyl-CoA hydratase/isomerase family protein</fullName>
    </submittedName>
</protein>
<dbReference type="AlphaFoldDB" id="A0A516G954"/>
<organism evidence="4 5">
    <name type="scientific">Ornithinimicrobium ciconiae</name>
    <dbReference type="NCBI Taxonomy" id="2594265"/>
    <lineage>
        <taxon>Bacteria</taxon>
        <taxon>Bacillati</taxon>
        <taxon>Actinomycetota</taxon>
        <taxon>Actinomycetes</taxon>
        <taxon>Micrococcales</taxon>
        <taxon>Ornithinimicrobiaceae</taxon>
        <taxon>Ornithinimicrobium</taxon>
    </lineage>
</organism>
<dbReference type="Proteomes" id="UP000315395">
    <property type="component" value="Chromosome"/>
</dbReference>
<keyword evidence="3" id="KW-0456">Lyase</keyword>
<evidence type="ECO:0000313" key="4">
    <source>
        <dbReference type="EMBL" id="QDO88012.1"/>
    </source>
</evidence>
<proteinExistence type="inferred from homology"/>
<accession>A0A516G954</accession>
<dbReference type="InterPro" id="IPR029045">
    <property type="entry name" value="ClpP/crotonase-like_dom_sf"/>
</dbReference>
<comment type="similarity">
    <text evidence="1">Belongs to the enoyl-CoA hydratase/isomerase family.</text>
</comment>
<keyword evidence="2" id="KW-0443">Lipid metabolism</keyword>
<keyword evidence="5" id="KW-1185">Reference proteome</keyword>
<evidence type="ECO:0000256" key="2">
    <source>
        <dbReference type="ARBA" id="ARBA00023098"/>
    </source>
</evidence>
<dbReference type="SUPFAM" id="SSF52096">
    <property type="entry name" value="ClpP/crotonase"/>
    <property type="match status" value="1"/>
</dbReference>
<reference evidence="4 5" key="1">
    <citation type="submission" date="2019-07" db="EMBL/GenBank/DDBJ databases">
        <title>complete genome sequencing of Ornithinimicrobium sp. H23M54.</title>
        <authorList>
            <person name="Bae J.-W."/>
            <person name="Lee S.-Y."/>
        </authorList>
    </citation>
    <scope>NUCLEOTIDE SEQUENCE [LARGE SCALE GENOMIC DNA]</scope>
    <source>
        <strain evidence="4 5">H23M54</strain>
    </source>
</reference>
<evidence type="ECO:0000313" key="5">
    <source>
        <dbReference type="Proteomes" id="UP000315395"/>
    </source>
</evidence>
<sequence length="263" mass="27343">MVRAGGADHVTSELRVEEFDGVVTVSIDRPNRRNALSRSALRDLAEVLGGDVTRGASGVILTGTAGHFSAGADFADLTGTVEDVGFDDDVAAAVTAIQHCPRPVVAALHGACLGAGADLALACNVRIADSTTYLQVPATRLGILYNPSAVLRMRRSLPADTVARLFLLGERFDADSAQSAGLVSVVVAAGTAVEQAQAMLAPLSIGGRDATAATKALLADPDAGHRAEHWEAVRRELLGSDARRRAVEQAHARHTTHEGQGTE</sequence>
<name>A0A516G954_9MICO</name>
<dbReference type="Gene3D" id="3.90.226.10">
    <property type="entry name" value="2-enoyl-CoA Hydratase, Chain A, domain 1"/>
    <property type="match status" value="1"/>
</dbReference>
<dbReference type="PANTHER" id="PTHR11941:SF169">
    <property type="entry name" value="(7AS)-7A-METHYL-1,5-DIOXO-2,3,5,6,7,7A-HEXAHYDRO-1H-INDENE-CARBOXYL-COA HYDROLASE"/>
    <property type="match status" value="1"/>
</dbReference>
<keyword evidence="4" id="KW-0413">Isomerase</keyword>
<dbReference type="Pfam" id="PF00378">
    <property type="entry name" value="ECH_1"/>
    <property type="match status" value="1"/>
</dbReference>
<dbReference type="EMBL" id="CP041616">
    <property type="protein sequence ID" value="QDO88012.1"/>
    <property type="molecule type" value="Genomic_DNA"/>
</dbReference>
<dbReference type="CDD" id="cd06558">
    <property type="entry name" value="crotonase-like"/>
    <property type="match status" value="1"/>
</dbReference>
<dbReference type="GO" id="GO:0016829">
    <property type="term" value="F:lyase activity"/>
    <property type="evidence" value="ECO:0007669"/>
    <property type="project" value="UniProtKB-KW"/>
</dbReference>
<evidence type="ECO:0000256" key="3">
    <source>
        <dbReference type="ARBA" id="ARBA00023239"/>
    </source>
</evidence>